<evidence type="ECO:0000256" key="4">
    <source>
        <dbReference type="ARBA" id="ARBA00022737"/>
    </source>
</evidence>
<evidence type="ECO:0000256" key="8">
    <source>
        <dbReference type="ARBA" id="ARBA00023136"/>
    </source>
</evidence>
<dbReference type="AlphaFoldDB" id="A0A5A9FY93"/>
<dbReference type="PROSITE" id="PS50893">
    <property type="entry name" value="ABC_TRANSPORTER_2"/>
    <property type="match status" value="2"/>
</dbReference>
<protein>
    <submittedName>
        <fullName evidence="10">Sugar ABC transporter ATP-binding protein</fullName>
    </submittedName>
</protein>
<proteinExistence type="predicted"/>
<dbReference type="InterPro" id="IPR027417">
    <property type="entry name" value="P-loop_NTPase"/>
</dbReference>
<organism evidence="10 11">
    <name type="scientific">Azospirillum lipoferum</name>
    <dbReference type="NCBI Taxonomy" id="193"/>
    <lineage>
        <taxon>Bacteria</taxon>
        <taxon>Pseudomonadati</taxon>
        <taxon>Pseudomonadota</taxon>
        <taxon>Alphaproteobacteria</taxon>
        <taxon>Rhodospirillales</taxon>
        <taxon>Azospirillaceae</taxon>
        <taxon>Azospirillum</taxon>
    </lineage>
</organism>
<dbReference type="OrthoDB" id="9805029at2"/>
<accession>A0A5A9FY93</accession>
<keyword evidence="4" id="KW-0677">Repeat</keyword>
<dbReference type="EMBL" id="VTTN01000032">
    <property type="protein sequence ID" value="KAA0586512.1"/>
    <property type="molecule type" value="Genomic_DNA"/>
</dbReference>
<evidence type="ECO:0000259" key="9">
    <source>
        <dbReference type="PROSITE" id="PS50893"/>
    </source>
</evidence>
<reference evidence="10 11" key="1">
    <citation type="submission" date="2019-08" db="EMBL/GenBank/DDBJ databases">
        <authorList>
            <person name="Grouzdev D."/>
            <person name="Tikhonova E."/>
            <person name="Kravchenko I."/>
        </authorList>
    </citation>
    <scope>NUCLEOTIDE SEQUENCE [LARGE SCALE GENOMIC DNA]</scope>
    <source>
        <strain evidence="10 11">59b</strain>
    </source>
</reference>
<dbReference type="InterPro" id="IPR003593">
    <property type="entry name" value="AAA+_ATPase"/>
</dbReference>
<feature type="domain" description="ABC transporter" evidence="9">
    <location>
        <begin position="3"/>
        <end position="241"/>
    </location>
</feature>
<dbReference type="InterPro" id="IPR017871">
    <property type="entry name" value="ABC_transporter-like_CS"/>
</dbReference>
<dbReference type="PANTHER" id="PTHR43790:SF3">
    <property type="entry name" value="D-ALLOSE IMPORT ATP-BINDING PROTEIN ALSA-RELATED"/>
    <property type="match status" value="1"/>
</dbReference>
<dbReference type="RefSeq" id="WP_149235594.1">
    <property type="nucleotide sequence ID" value="NZ_JALJXJ010000029.1"/>
</dbReference>
<evidence type="ECO:0000256" key="2">
    <source>
        <dbReference type="ARBA" id="ARBA00022475"/>
    </source>
</evidence>
<keyword evidence="2" id="KW-1003">Cell membrane</keyword>
<dbReference type="Gene3D" id="3.40.50.300">
    <property type="entry name" value="P-loop containing nucleotide triphosphate hydrolases"/>
    <property type="match status" value="2"/>
</dbReference>
<evidence type="ECO:0000256" key="7">
    <source>
        <dbReference type="ARBA" id="ARBA00022967"/>
    </source>
</evidence>
<dbReference type="PANTHER" id="PTHR43790">
    <property type="entry name" value="CARBOHYDRATE TRANSPORT ATP-BINDING PROTEIN MG119-RELATED"/>
    <property type="match status" value="1"/>
</dbReference>
<keyword evidence="1" id="KW-0813">Transport</keyword>
<gene>
    <name evidence="10" type="ORF">FZ942_34720</name>
</gene>
<evidence type="ECO:0000313" key="11">
    <source>
        <dbReference type="Proteomes" id="UP000324927"/>
    </source>
</evidence>
<dbReference type="Proteomes" id="UP000324927">
    <property type="component" value="Unassembled WGS sequence"/>
</dbReference>
<comment type="caution">
    <text evidence="10">The sequence shown here is derived from an EMBL/GenBank/DDBJ whole genome shotgun (WGS) entry which is preliminary data.</text>
</comment>
<evidence type="ECO:0000256" key="5">
    <source>
        <dbReference type="ARBA" id="ARBA00022741"/>
    </source>
</evidence>
<dbReference type="GO" id="GO:0005524">
    <property type="term" value="F:ATP binding"/>
    <property type="evidence" value="ECO:0007669"/>
    <property type="project" value="UniProtKB-KW"/>
</dbReference>
<evidence type="ECO:0000256" key="6">
    <source>
        <dbReference type="ARBA" id="ARBA00022840"/>
    </source>
</evidence>
<dbReference type="InterPro" id="IPR003439">
    <property type="entry name" value="ABC_transporter-like_ATP-bd"/>
</dbReference>
<keyword evidence="3" id="KW-0762">Sugar transport</keyword>
<evidence type="ECO:0000256" key="1">
    <source>
        <dbReference type="ARBA" id="ARBA00022448"/>
    </source>
</evidence>
<keyword evidence="11" id="KW-1185">Reference proteome</keyword>
<dbReference type="SUPFAM" id="SSF52540">
    <property type="entry name" value="P-loop containing nucleoside triphosphate hydrolases"/>
    <property type="match status" value="2"/>
</dbReference>
<dbReference type="Pfam" id="PF00005">
    <property type="entry name" value="ABC_tran"/>
    <property type="match status" value="2"/>
</dbReference>
<feature type="domain" description="ABC transporter" evidence="9">
    <location>
        <begin position="256"/>
        <end position="502"/>
    </location>
</feature>
<evidence type="ECO:0000313" key="10">
    <source>
        <dbReference type="EMBL" id="KAA0586512.1"/>
    </source>
</evidence>
<keyword evidence="5" id="KW-0547">Nucleotide-binding</keyword>
<keyword evidence="8" id="KW-0472">Membrane</keyword>
<sequence>MEIHLADITMQFPGTRALDGVDVVFRSDEVHGLIGENGAGKSTLVSILGGSLQPSSGTIAVDGRTVRFGSPQDALSQGIAHVSQEGSLVPGLTGAENILLGIEPRRIGGMIRASTLKAQAAALLAKWFPQVDIDLGCPVGELPMADRKVIEIVRALRGSARIVILDEPTATLPAREKEQLWAIIRTLPDRGVGVVLISHFLSEIKALSHRITVLRDGRRICTESADALDEQMLVDMMLRRSGSGPQRKFEEAAQASRGEVVLDIRDWRVGRLHVPSFTLHAGEIVGLIGLTGAGHFGFARSLHSPSGVRCAGLTVGGRPVKPGPPAHMQAAGIALVPDHRMEYALIGEWTLRENLAMVHPGHAAIGAGILSPGWEEAESRRIMRLLNVKAHSSGQLLRTLSGGNKQKISIGKWLYGADGRYRVMIFIEPTEGVDIGAKAEIYAEMRRLAANGVGIVIASSDLLEIEALAHRVIPFHHLRPGPEIPGTGFSESAFIAAISGAAPDTGARRTANSGTPA</sequence>
<keyword evidence="7" id="KW-1278">Translocase</keyword>
<keyword evidence="6 10" id="KW-0067">ATP-binding</keyword>
<evidence type="ECO:0000256" key="3">
    <source>
        <dbReference type="ARBA" id="ARBA00022597"/>
    </source>
</evidence>
<dbReference type="InterPro" id="IPR050107">
    <property type="entry name" value="ABC_carbohydrate_import_ATPase"/>
</dbReference>
<dbReference type="CDD" id="cd03216">
    <property type="entry name" value="ABC_Carb_Monos_I"/>
    <property type="match status" value="1"/>
</dbReference>
<dbReference type="SMART" id="SM00382">
    <property type="entry name" value="AAA"/>
    <property type="match status" value="1"/>
</dbReference>
<dbReference type="GO" id="GO:0016887">
    <property type="term" value="F:ATP hydrolysis activity"/>
    <property type="evidence" value="ECO:0007669"/>
    <property type="project" value="InterPro"/>
</dbReference>
<name>A0A5A9FY93_AZOLI</name>
<dbReference type="PROSITE" id="PS00211">
    <property type="entry name" value="ABC_TRANSPORTER_1"/>
    <property type="match status" value="1"/>
</dbReference>